<sequence length="855" mass="95965">MRRLWGQLVLGLAALVWLQAAYSQPTTLRVGGYENPPKILVEQGQLSGIFGDLMLEMASREGWRIEAVPCNWNHCLELLQRGEIDLMPDVALSTKRGETLRFHETPFLHSWSQLYSKRNLKVTTLLDLDNVRIAVLENSIQENYLADITKNFGLNVTLIPVNSFDEGFQAVLDNRAEAVAANHLYGDIKARDLDLEPTPVMFQPARLFVAATREEMQPVLSKIDDYLQTWQQNPQSPLYQTLKKWRANTTDVEPFPWSLVLGLVSALMLVVGVSLFLRRRVQQRTLELAHSELKLNTILDSVEAYIFIKDRDLRYQYANKKVCDYLGTTPQQIIGKTDMSFFDAKTCEHLRENDLRVIKQGLRVSNEEDNATQSGDVRHFLSVKIPLKDTEGQVYALCGISTDITEHIHIKESLTQLEYYDNITGLANRKLLLQNLEHAMTSATRTGYEGALVAIDLTHFTVINDTFGHAAGDQLLQEVAQRIRAHIDETDTAARLGSDDFVVILEDISQDTDQAVMDVRNWAREILDALAQPFDLGGIKHTTSASIGITMFSDSQDNVAGLLKNADLAISEAKAQGGGSIRFFNPAMQEAIIRRMLVESALRKAVQHQELEVYLQPQVNTQNEVVAGELLLRWTDPDLGSISPAEFIPIAEASGLIIPIGTWVIEQACRTLRDWQHIDALKNIPLAVNISPRQFRHGGFVAQVEHCLHEAGMPRGLLELEITEGMLIDNIEVTVKRMCKLGDLGVRFSLDDFGTGYASLAYLKKLPLQQLKIDQSFVRDMLADANDEIIIKTIIGLGENLNFSVIAEGVETEKQLAHLKALGCKKFQGYLFGQPAPIAEWQQRFTQNLKLVSES</sequence>
<evidence type="ECO:0000313" key="6">
    <source>
        <dbReference type="EMBL" id="SFR56716.1"/>
    </source>
</evidence>
<dbReference type="InterPro" id="IPR035919">
    <property type="entry name" value="EAL_sf"/>
</dbReference>
<keyword evidence="7" id="KW-1185">Reference proteome</keyword>
<dbReference type="InterPro" id="IPR035965">
    <property type="entry name" value="PAS-like_dom_sf"/>
</dbReference>
<dbReference type="Pfam" id="PF00990">
    <property type="entry name" value="GGDEF"/>
    <property type="match status" value="1"/>
</dbReference>
<name>A0A1I6HQI8_9GAMM</name>
<feature type="domain" description="PAC" evidence="3">
    <location>
        <begin position="351"/>
        <end position="416"/>
    </location>
</feature>
<keyword evidence="1" id="KW-1133">Transmembrane helix</keyword>
<keyword evidence="1" id="KW-0812">Transmembrane</keyword>
<dbReference type="InterPro" id="IPR000700">
    <property type="entry name" value="PAS-assoc_C"/>
</dbReference>
<protein>
    <submittedName>
        <fullName evidence="6">Periplasmic sensor diguanylate cyclase/phosphodiesterase</fullName>
    </submittedName>
</protein>
<organism evidence="6 7">
    <name type="scientific">Pseudidiomarina maritima</name>
    <dbReference type="NCBI Taxonomy" id="519453"/>
    <lineage>
        <taxon>Bacteria</taxon>
        <taxon>Pseudomonadati</taxon>
        <taxon>Pseudomonadota</taxon>
        <taxon>Gammaproteobacteria</taxon>
        <taxon>Alteromonadales</taxon>
        <taxon>Idiomarinaceae</taxon>
        <taxon>Pseudidiomarina</taxon>
    </lineage>
</organism>
<dbReference type="SMART" id="SM00267">
    <property type="entry name" value="GGDEF"/>
    <property type="match status" value="1"/>
</dbReference>
<dbReference type="InterPro" id="IPR013656">
    <property type="entry name" value="PAS_4"/>
</dbReference>
<dbReference type="InterPro" id="IPR052155">
    <property type="entry name" value="Biofilm_reg_signaling"/>
</dbReference>
<dbReference type="AlphaFoldDB" id="A0A1I6HQI8"/>
<keyword evidence="1" id="KW-0472">Membrane</keyword>
<dbReference type="SUPFAM" id="SSF55073">
    <property type="entry name" value="Nucleotide cyclase"/>
    <property type="match status" value="1"/>
</dbReference>
<dbReference type="SMART" id="SM00091">
    <property type="entry name" value="PAS"/>
    <property type="match status" value="1"/>
</dbReference>
<dbReference type="Pfam" id="PF00497">
    <property type="entry name" value="SBP_bac_3"/>
    <property type="match status" value="1"/>
</dbReference>
<dbReference type="InterPro" id="IPR001633">
    <property type="entry name" value="EAL_dom"/>
</dbReference>
<evidence type="ECO:0000259" key="2">
    <source>
        <dbReference type="PROSITE" id="PS50112"/>
    </source>
</evidence>
<dbReference type="EMBL" id="FOYU01000003">
    <property type="protein sequence ID" value="SFR56716.1"/>
    <property type="molecule type" value="Genomic_DNA"/>
</dbReference>
<feature type="transmembrane region" description="Helical" evidence="1">
    <location>
        <begin position="255"/>
        <end position="277"/>
    </location>
</feature>
<dbReference type="PROSITE" id="PS50883">
    <property type="entry name" value="EAL"/>
    <property type="match status" value="1"/>
</dbReference>
<evidence type="ECO:0000313" key="7">
    <source>
        <dbReference type="Proteomes" id="UP000199424"/>
    </source>
</evidence>
<dbReference type="SUPFAM" id="SSF55785">
    <property type="entry name" value="PYP-like sensor domain (PAS domain)"/>
    <property type="match status" value="1"/>
</dbReference>
<dbReference type="NCBIfam" id="TIGR00229">
    <property type="entry name" value="sensory_box"/>
    <property type="match status" value="1"/>
</dbReference>
<accession>A0A1I6HQI8</accession>
<dbReference type="PROSITE" id="PS50112">
    <property type="entry name" value="PAS"/>
    <property type="match status" value="1"/>
</dbReference>
<dbReference type="SMART" id="SM00062">
    <property type="entry name" value="PBPb"/>
    <property type="match status" value="1"/>
</dbReference>
<dbReference type="Pfam" id="PF00563">
    <property type="entry name" value="EAL"/>
    <property type="match status" value="1"/>
</dbReference>
<dbReference type="PROSITE" id="PS50887">
    <property type="entry name" value="GGDEF"/>
    <property type="match status" value="1"/>
</dbReference>
<reference evidence="7" key="1">
    <citation type="submission" date="2016-10" db="EMBL/GenBank/DDBJ databases">
        <authorList>
            <person name="Varghese N."/>
            <person name="Submissions S."/>
        </authorList>
    </citation>
    <scope>NUCLEOTIDE SEQUENCE [LARGE SCALE GENOMIC DNA]</scope>
    <source>
        <strain evidence="7">CGMCC 1.7285</strain>
    </source>
</reference>
<dbReference type="InterPro" id="IPR001638">
    <property type="entry name" value="Solute-binding_3/MltF_N"/>
</dbReference>
<evidence type="ECO:0000259" key="4">
    <source>
        <dbReference type="PROSITE" id="PS50883"/>
    </source>
</evidence>
<dbReference type="Gene3D" id="3.30.70.270">
    <property type="match status" value="1"/>
</dbReference>
<dbReference type="Proteomes" id="UP000199424">
    <property type="component" value="Unassembled WGS sequence"/>
</dbReference>
<proteinExistence type="predicted"/>
<evidence type="ECO:0000259" key="3">
    <source>
        <dbReference type="PROSITE" id="PS50113"/>
    </source>
</evidence>
<feature type="domain" description="EAL" evidence="4">
    <location>
        <begin position="595"/>
        <end position="849"/>
    </location>
</feature>
<evidence type="ECO:0000259" key="5">
    <source>
        <dbReference type="PROSITE" id="PS50887"/>
    </source>
</evidence>
<dbReference type="SUPFAM" id="SSF141868">
    <property type="entry name" value="EAL domain-like"/>
    <property type="match status" value="1"/>
</dbReference>
<evidence type="ECO:0000256" key="1">
    <source>
        <dbReference type="SAM" id="Phobius"/>
    </source>
</evidence>
<dbReference type="InterPro" id="IPR000160">
    <property type="entry name" value="GGDEF_dom"/>
</dbReference>
<dbReference type="CDD" id="cd00130">
    <property type="entry name" value="PAS"/>
    <property type="match status" value="1"/>
</dbReference>
<dbReference type="SMART" id="SM00052">
    <property type="entry name" value="EAL"/>
    <property type="match status" value="1"/>
</dbReference>
<dbReference type="NCBIfam" id="TIGR00254">
    <property type="entry name" value="GGDEF"/>
    <property type="match status" value="1"/>
</dbReference>
<feature type="domain" description="GGDEF" evidence="5">
    <location>
        <begin position="448"/>
        <end position="586"/>
    </location>
</feature>
<dbReference type="PANTHER" id="PTHR44757">
    <property type="entry name" value="DIGUANYLATE CYCLASE DGCP"/>
    <property type="match status" value="1"/>
</dbReference>
<gene>
    <name evidence="6" type="ORF">SAMN04488070_2041</name>
</gene>
<dbReference type="Gene3D" id="3.30.450.20">
    <property type="entry name" value="PAS domain"/>
    <property type="match status" value="1"/>
</dbReference>
<dbReference type="Pfam" id="PF08448">
    <property type="entry name" value="PAS_4"/>
    <property type="match status" value="1"/>
</dbReference>
<dbReference type="Gene3D" id="3.20.20.450">
    <property type="entry name" value="EAL domain"/>
    <property type="match status" value="1"/>
</dbReference>
<dbReference type="PROSITE" id="PS50113">
    <property type="entry name" value="PAC"/>
    <property type="match status" value="1"/>
</dbReference>
<dbReference type="RefSeq" id="WP_092858191.1">
    <property type="nucleotide sequence ID" value="NZ_FOYU01000003.1"/>
</dbReference>
<dbReference type="CDD" id="cd01948">
    <property type="entry name" value="EAL"/>
    <property type="match status" value="1"/>
</dbReference>
<dbReference type="InterPro" id="IPR000014">
    <property type="entry name" value="PAS"/>
</dbReference>
<dbReference type="Gene3D" id="3.40.190.10">
    <property type="entry name" value="Periplasmic binding protein-like II"/>
    <property type="match status" value="2"/>
</dbReference>
<dbReference type="InterPro" id="IPR043128">
    <property type="entry name" value="Rev_trsase/Diguanyl_cyclase"/>
</dbReference>
<dbReference type="PANTHER" id="PTHR44757:SF2">
    <property type="entry name" value="BIOFILM ARCHITECTURE MAINTENANCE PROTEIN MBAA"/>
    <property type="match status" value="1"/>
</dbReference>
<dbReference type="InterPro" id="IPR029787">
    <property type="entry name" value="Nucleotide_cyclase"/>
</dbReference>
<dbReference type="CDD" id="cd01949">
    <property type="entry name" value="GGDEF"/>
    <property type="match status" value="1"/>
</dbReference>
<dbReference type="SUPFAM" id="SSF53850">
    <property type="entry name" value="Periplasmic binding protein-like II"/>
    <property type="match status" value="1"/>
</dbReference>
<feature type="domain" description="PAS" evidence="2">
    <location>
        <begin position="291"/>
        <end position="361"/>
    </location>
</feature>